<comment type="caution">
    <text evidence="4">The sequence shown here is derived from an EMBL/GenBank/DDBJ whole genome shotgun (WGS) entry which is preliminary data.</text>
</comment>
<dbReference type="PANTHER" id="PTHR46517:SF1">
    <property type="entry name" value="FRUCTOSE-2,6-BISPHOSPHATASE TIGAR"/>
    <property type="match status" value="1"/>
</dbReference>
<gene>
    <name evidence="4" type="ORF">BWR60_16225</name>
</gene>
<dbReference type="GO" id="GO:0005829">
    <property type="term" value="C:cytosol"/>
    <property type="evidence" value="ECO:0007669"/>
    <property type="project" value="TreeGrafter"/>
</dbReference>
<accession>A0A211ZLI8</accession>
<evidence type="ECO:0000313" key="5">
    <source>
        <dbReference type="Proteomes" id="UP000196655"/>
    </source>
</evidence>
<dbReference type="InterPro" id="IPR013078">
    <property type="entry name" value="His_Pase_superF_clade-1"/>
</dbReference>
<sequence>MQPFLFLRHGQSTANRDGVIAGSTDAALTELGEAQAREAAAALAGSGIRRIVASPLSRALRTAEAVADALGLPVETDAGLVERDWGVLEGQPLAARDGYFTNPEGGESWEAFRDRAWAACQPIIAAGPAPLARPSPVLIVAHAGIMRVLRDRLGLDFEAKGVANALPMRFTPPDSAGLPWTLEPVTKLQPEPASTPVIV</sequence>
<feature type="active site" description="Tele-phosphohistidine intermediate" evidence="2">
    <location>
        <position position="9"/>
    </location>
</feature>
<dbReference type="EMBL" id="NHON01000028">
    <property type="protein sequence ID" value="OWJ66138.1"/>
    <property type="molecule type" value="Genomic_DNA"/>
</dbReference>
<dbReference type="OrthoDB" id="9781415at2"/>
<dbReference type="Proteomes" id="UP000196655">
    <property type="component" value="Unassembled WGS sequence"/>
</dbReference>
<feature type="active site" description="Proton donor/acceptor" evidence="2">
    <location>
        <position position="82"/>
    </location>
</feature>
<evidence type="ECO:0000256" key="2">
    <source>
        <dbReference type="PIRSR" id="PIRSR613078-1"/>
    </source>
</evidence>
<feature type="binding site" evidence="3">
    <location>
        <begin position="8"/>
        <end position="15"/>
    </location>
    <ligand>
        <name>substrate</name>
    </ligand>
</feature>
<reference evidence="5" key="1">
    <citation type="submission" date="2017-05" db="EMBL/GenBank/DDBJ databases">
        <authorList>
            <person name="Macchi M."/>
            <person name="Festa S."/>
            <person name="Coppotelli B.M."/>
            <person name="Morelli I.S."/>
        </authorList>
    </citation>
    <scope>NUCLEOTIDE SEQUENCE [LARGE SCALE GENOMIC DNA]</scope>
    <source>
        <strain evidence="5">I</strain>
    </source>
</reference>
<dbReference type="GO" id="GO:0004331">
    <property type="term" value="F:fructose-2,6-bisphosphate 2-phosphatase activity"/>
    <property type="evidence" value="ECO:0007669"/>
    <property type="project" value="TreeGrafter"/>
</dbReference>
<dbReference type="GO" id="GO:0045820">
    <property type="term" value="P:negative regulation of glycolytic process"/>
    <property type="evidence" value="ECO:0007669"/>
    <property type="project" value="TreeGrafter"/>
</dbReference>
<proteinExistence type="predicted"/>
<dbReference type="SMART" id="SM00855">
    <property type="entry name" value="PGAM"/>
    <property type="match status" value="1"/>
</dbReference>
<organism evidence="4 5">
    <name type="scientific">Inquilinus limosus</name>
    <dbReference type="NCBI Taxonomy" id="171674"/>
    <lineage>
        <taxon>Bacteria</taxon>
        <taxon>Pseudomonadati</taxon>
        <taxon>Pseudomonadota</taxon>
        <taxon>Alphaproteobacteria</taxon>
        <taxon>Rhodospirillales</taxon>
        <taxon>Rhodospirillaceae</taxon>
        <taxon>Inquilinus</taxon>
    </lineage>
</organism>
<dbReference type="SUPFAM" id="SSF53254">
    <property type="entry name" value="Phosphoglycerate mutase-like"/>
    <property type="match status" value="1"/>
</dbReference>
<keyword evidence="1" id="KW-0378">Hydrolase</keyword>
<dbReference type="InterPro" id="IPR029033">
    <property type="entry name" value="His_PPase_superfam"/>
</dbReference>
<evidence type="ECO:0000313" key="4">
    <source>
        <dbReference type="EMBL" id="OWJ66138.1"/>
    </source>
</evidence>
<dbReference type="PANTHER" id="PTHR46517">
    <property type="entry name" value="FRUCTOSE-2,6-BISPHOSPHATASE TIGAR"/>
    <property type="match status" value="1"/>
</dbReference>
<evidence type="ECO:0008006" key="6">
    <source>
        <dbReference type="Google" id="ProtNLM"/>
    </source>
</evidence>
<dbReference type="AlphaFoldDB" id="A0A211ZLI8"/>
<dbReference type="InterPro" id="IPR051695">
    <property type="entry name" value="Phosphoglycerate_Mutase"/>
</dbReference>
<feature type="binding site" evidence="3">
    <location>
        <position position="58"/>
    </location>
    <ligand>
        <name>substrate</name>
    </ligand>
</feature>
<dbReference type="CDD" id="cd07067">
    <property type="entry name" value="HP_PGM_like"/>
    <property type="match status" value="1"/>
</dbReference>
<dbReference type="GO" id="GO:0043456">
    <property type="term" value="P:regulation of pentose-phosphate shunt"/>
    <property type="evidence" value="ECO:0007669"/>
    <property type="project" value="TreeGrafter"/>
</dbReference>
<evidence type="ECO:0000256" key="3">
    <source>
        <dbReference type="PIRSR" id="PIRSR613078-2"/>
    </source>
</evidence>
<dbReference type="RefSeq" id="WP_088152067.1">
    <property type="nucleotide sequence ID" value="NZ_NHON01000028.1"/>
</dbReference>
<keyword evidence="5" id="KW-1185">Reference proteome</keyword>
<dbReference type="Gene3D" id="3.40.50.1240">
    <property type="entry name" value="Phosphoglycerate mutase-like"/>
    <property type="match status" value="1"/>
</dbReference>
<protein>
    <recommendedName>
        <fullName evidence="6">Histidine phosphatase family protein</fullName>
    </recommendedName>
</protein>
<dbReference type="Pfam" id="PF00300">
    <property type="entry name" value="His_Phos_1"/>
    <property type="match status" value="1"/>
</dbReference>
<name>A0A211ZLI8_9PROT</name>
<evidence type="ECO:0000256" key="1">
    <source>
        <dbReference type="ARBA" id="ARBA00022801"/>
    </source>
</evidence>